<feature type="compositionally biased region" description="Basic and acidic residues" evidence="6">
    <location>
        <begin position="2041"/>
        <end position="2052"/>
    </location>
</feature>
<feature type="coiled-coil region" evidence="5">
    <location>
        <begin position="780"/>
        <end position="854"/>
    </location>
</feature>
<feature type="compositionally biased region" description="Low complexity" evidence="6">
    <location>
        <begin position="108"/>
        <end position="124"/>
    </location>
</feature>
<dbReference type="NCBIfam" id="TIGR01167">
    <property type="entry name" value="LPXTG_anchor"/>
    <property type="match status" value="1"/>
</dbReference>
<keyword evidence="7" id="KW-0812">Transmembrane</keyword>
<keyword evidence="7" id="KW-0472">Membrane</keyword>
<dbReference type="Pfam" id="PF00746">
    <property type="entry name" value="Gram_pos_anchor"/>
    <property type="match status" value="1"/>
</dbReference>
<name>A0A0R2H3Q8_WEIVI</name>
<sequence>MEHSKQHFTMYKAGKHWVFAGVFAFASAMGMSATTSDASADDLNETGSEKKDDSKVGPTSNVVTLNGEAVDPSVLNQTAPVAPVDESAPSLDTSATEEKQTDATTDSEQPQVPAEKPAEEPQQPTTDDKGDQSTDVTETSKPAEPEQQVETPQPVAPETKTEAPKTTTPQKKVVQKAATSNKPAGKGTPSGPAVRGGIFGKDHYGFDSEPVDQRINLDQKSSTTIMGKAWVGEVIGLTGSKRYQWYKYQNGTWVAIKGANSETLEVKPGAVGTEYYQLQADWKPIIGSAYNEVWSNVVAIQAYTENPVTKGKITNIRKDYINGQLTGTDIGKQAGQNAQEIKATGIVVKPKLDSVPSNGFKGKVTWSYDDGGKGLVTNFNPTTGEFTVTNDRAKVGSIKITATMDLGAGYNKVVTSETVNVTIGVEDQKGYEGDKITIPLVGFDESMTKEPIAGTGGLWGKKGTDGYWVQWYEGDPNDKSTWKKVGGLLKDGDLASKSLVVDGTMENNNKNYFAQLITRGGTADTFYPNETANQAQLDSVSFVTGASKITVMPLADAIEDAKAQIDKLPNLQIQEKDDFKSTLDQATKIDDVRNTLNEAKQKDAANLKAAKDAAKKELPALELLTPKQHNGYQERIDAADTIDEVNGILDEAKASQAAKEALNKHKQEIKQKIADMAGMTVDGVTYPGISDLQKQNYEDALDGADLTHEMLDAYFEQVKKLNDKQALSAAQEGVGQLLIEIVPKETDRNAYNDRVKNATTADDLEQILADARDSDTKAAKKDATDAINALEDLTAQEKNDFLDRVNKSNSVKEITGILTEAREKDEANRQQKLLDETKNKAKEAINGMAELGDEAADFKKRVDAATSIDEVKAIATEASKRNAELIVQKQLEAAKEAGKNSVNELEYLSDEEKQDFIAQIEAGKTIEEVNTVVNKAKQLDATHKAEREKEFQELKDKANQQIDDLKDLTDLENKDFKEMINQLLEPTDENLAELKKILKDAQMQDEMNRVQKQLDAAKEEAKKKIADMNYLTNKDELNRQIDAAVNGDEVSEIWSNAVIENERLRQENDLKKLKEESIKQIDALTNVSQDAKDAAKQIVQDSLDAKTINDQVIALKDLDTQIGNKKIEANKTLKDFNGLRDADVIEFQDRVNGATSLQEIDDILTEAKTKSDDNELQLKKEAALEEIKNMGFLDENSIPGRPGRPNVKNGKDYFANNVNNAKTTKEIEDALKAARDADNAEHYSQQSSVLEALNEAKNIGEHLDIYQKIMDMMNDAINATQMDAIYDVIDAKEAELLQNAKDSANATVDSLTNLDDATKQKIKQQIADGTLGSSILEIADLAKAQDAALSVVEGLQNIDQATKNKAKQDIINATTELNVQEIADAAKAQDAANLKKSQTDAEAAVNALQHLTLDEKKRFTDQIADATKIVDVDQIVADAKALDTLKGQKEVAKETVDALENITPERKAEINATIDGAKDKAAIDQLVTDAQAEDARNLADSQKAGKEAVDALQNLDEVTKQAIKDQIDQAKKIVDVNALVENAKDQDAKTLKQNQDRANDVIGQLPNLSDAQKQEFQNRVNGATTIEDVKKIREEAEALDKLLGQKQAAKEVVDALANISDERKQIIKEAIDKAQDEVTINKLVEDAKAEDQANLVARQDNGSAIVDALPNISESRKQNIKEAIKNATKIVDVDKLVSDAQTEDAENLKRAQTNGKQTVGDLDKLDDSRKKGFQDRIDAAATIDEVDAIVKEAIAANVLQRQKDAAKEIVEKLPNLREETRDSALQGIDDALTKEQIDKLVEDAKLEDQTELKKHQEIAKDRVENFPNLDDARKQEIKDAIDASDNIAEIDQIVADAKAEDSGNLEDAINAGKGTVDKLPSLKDDVKQQLKDKLDAAETVQEVKDILDDAKAQDILQGQKDAAKPQIDDLKNLDDKTKQDISDAIDAATDKETIDQIIADAKKNDQAVLDARKETSKDIIDGLKNLDDVTKQEILDKIKDADNLVDVDKLVDDAKISNANKLKELQDKAKEAVDKLPNLTPEEKAGFDKQIDDAVSGDELDRIVDAANKQADKNLEDAKEAAKEEVKQNPNLSDEEKDAINTGIDESKTLDEVDSKVDDANKQGDQNLEDAKEEAKKEVDANENLSKEEKEEIKKEIDDKTSTDDVEKEVDDANKQGDKNLEDAKDEAKQEIDKNPNLSDKEKDEIKKEIDDAKTTDEVDKKVEEIKPIDPTDPTDPKEPVDPTDPTDPKEPVEPTDPTDPKKPVNPDGSNDDLNPKKPVAPKNPADSKETANPTTPKDDLAETKRKVKNQLEQLVGLDNQTKDALMKQIDAANSNEEIYAILNQARKALPNTGVASSHLLEAFGMLMLSLGLFMPFRRKKNGK</sequence>
<gene>
    <name evidence="9" type="ORF">IV50_GL000483</name>
</gene>
<dbReference type="Gene3D" id="1.20.5.420">
    <property type="entry name" value="Immunoglobulin FC, subunit C"/>
    <property type="match status" value="14"/>
</dbReference>
<keyword evidence="7" id="KW-1133">Transmembrane helix</keyword>
<keyword evidence="1" id="KW-0134">Cell wall</keyword>
<evidence type="ECO:0000256" key="1">
    <source>
        <dbReference type="ARBA" id="ARBA00022512"/>
    </source>
</evidence>
<feature type="compositionally biased region" description="Low complexity" evidence="6">
    <location>
        <begin position="164"/>
        <end position="177"/>
    </location>
</feature>
<dbReference type="Pfam" id="PF01468">
    <property type="entry name" value="GA"/>
    <property type="match status" value="22"/>
</dbReference>
<dbReference type="EMBL" id="JQBM01000001">
    <property type="protein sequence ID" value="KRN47208.1"/>
    <property type="molecule type" value="Genomic_DNA"/>
</dbReference>
<feature type="region of interest" description="Disordered" evidence="6">
    <location>
        <begin position="36"/>
        <end position="205"/>
    </location>
</feature>
<dbReference type="Proteomes" id="UP000051992">
    <property type="component" value="Unassembled WGS sequence"/>
</dbReference>
<reference evidence="9 10" key="1">
    <citation type="journal article" date="2015" name="Genome Announc.">
        <title>Expanding the biotechnology potential of lactobacilli through comparative genomics of 213 strains and associated genera.</title>
        <authorList>
            <person name="Sun Z."/>
            <person name="Harris H.M."/>
            <person name="McCann A."/>
            <person name="Guo C."/>
            <person name="Argimon S."/>
            <person name="Zhang W."/>
            <person name="Yang X."/>
            <person name="Jeffery I.B."/>
            <person name="Cooney J.C."/>
            <person name="Kagawa T.F."/>
            <person name="Liu W."/>
            <person name="Song Y."/>
            <person name="Salvetti E."/>
            <person name="Wrobel A."/>
            <person name="Rasinkangas P."/>
            <person name="Parkhill J."/>
            <person name="Rea M.C."/>
            <person name="O'Sullivan O."/>
            <person name="Ritari J."/>
            <person name="Douillard F.P."/>
            <person name="Paul Ross R."/>
            <person name="Yang R."/>
            <person name="Briner A.E."/>
            <person name="Felis G.E."/>
            <person name="de Vos W.M."/>
            <person name="Barrangou R."/>
            <person name="Klaenhammer T.R."/>
            <person name="Caufield P.W."/>
            <person name="Cui Y."/>
            <person name="Zhang H."/>
            <person name="O'Toole P.W."/>
        </authorList>
    </citation>
    <scope>NUCLEOTIDE SEQUENCE [LARGE SCALE GENOMIC DNA]</scope>
    <source>
        <strain evidence="9 10">DSM 20410</strain>
    </source>
</reference>
<evidence type="ECO:0000313" key="10">
    <source>
        <dbReference type="Proteomes" id="UP000051992"/>
    </source>
</evidence>
<evidence type="ECO:0000256" key="7">
    <source>
        <dbReference type="SAM" id="Phobius"/>
    </source>
</evidence>
<keyword evidence="10" id="KW-1185">Reference proteome</keyword>
<evidence type="ECO:0000256" key="3">
    <source>
        <dbReference type="ARBA" id="ARBA00022729"/>
    </source>
</evidence>
<evidence type="ECO:0000256" key="5">
    <source>
        <dbReference type="SAM" id="Coils"/>
    </source>
</evidence>
<keyword evidence="3" id="KW-0732">Signal</keyword>
<dbReference type="Gene3D" id="1.20.120.1850">
    <property type="entry name" value="Ebh helix bundles repeating unit (S and A modules)"/>
    <property type="match status" value="3"/>
</dbReference>
<feature type="coiled-coil region" evidence="5">
    <location>
        <begin position="944"/>
        <end position="971"/>
    </location>
</feature>
<dbReference type="InterPro" id="IPR022263">
    <property type="entry name" value="KxYKxGKxW"/>
</dbReference>
<comment type="caution">
    <text evidence="9">The sequence shown here is derived from an EMBL/GenBank/DDBJ whole genome shotgun (WGS) entry which is preliminary data.</text>
</comment>
<dbReference type="PATRIC" id="fig|1629.5.peg.487"/>
<feature type="region of interest" description="Disordered" evidence="6">
    <location>
        <begin position="2067"/>
        <end position="2307"/>
    </location>
</feature>
<protein>
    <submittedName>
        <fullName evidence="9">Large repetitive protein</fullName>
    </submittedName>
</protein>
<proteinExistence type="predicted"/>
<dbReference type="NCBIfam" id="TIGR03715">
    <property type="entry name" value="KxYKxGKxW"/>
    <property type="match status" value="1"/>
</dbReference>
<feature type="compositionally biased region" description="Basic and acidic residues" evidence="6">
    <location>
        <begin position="2105"/>
        <end position="2122"/>
    </location>
</feature>
<feature type="transmembrane region" description="Helical" evidence="7">
    <location>
        <begin position="2360"/>
        <end position="2377"/>
    </location>
</feature>
<dbReference type="RefSeq" id="WP_162259497.1">
    <property type="nucleotide sequence ID" value="NZ_BJLU01000009.1"/>
</dbReference>
<keyword evidence="4" id="KW-0572">Peptidoglycan-anchor</keyword>
<evidence type="ECO:0000259" key="8">
    <source>
        <dbReference type="PROSITE" id="PS50847"/>
    </source>
</evidence>
<organism evidence="9 10">
    <name type="scientific">Weissella viridescens</name>
    <name type="common">Lactobacillus viridescens</name>
    <dbReference type="NCBI Taxonomy" id="1629"/>
    <lineage>
        <taxon>Bacteria</taxon>
        <taxon>Bacillati</taxon>
        <taxon>Bacillota</taxon>
        <taxon>Bacilli</taxon>
        <taxon>Lactobacillales</taxon>
        <taxon>Lactobacillaceae</taxon>
        <taxon>Weissella</taxon>
    </lineage>
</organism>
<feature type="compositionally biased region" description="Basic and acidic residues" evidence="6">
    <location>
        <begin position="2067"/>
        <end position="2087"/>
    </location>
</feature>
<dbReference type="InterPro" id="IPR002988">
    <property type="entry name" value="GA_module"/>
</dbReference>
<feature type="domain" description="Gram-positive cocci surface proteins LPxTG" evidence="8">
    <location>
        <begin position="2350"/>
        <end position="2384"/>
    </location>
</feature>
<keyword evidence="2" id="KW-0964">Secreted</keyword>
<evidence type="ECO:0000256" key="2">
    <source>
        <dbReference type="ARBA" id="ARBA00022525"/>
    </source>
</evidence>
<dbReference type="InterPro" id="IPR020840">
    <property type="entry name" value="Extracell_matrix-bd_GA"/>
</dbReference>
<evidence type="ECO:0000256" key="4">
    <source>
        <dbReference type="ARBA" id="ARBA00023088"/>
    </source>
</evidence>
<keyword evidence="5" id="KW-0175">Coiled coil</keyword>
<feature type="coiled-coil region" evidence="5">
    <location>
        <begin position="1000"/>
        <end position="1076"/>
    </location>
</feature>
<evidence type="ECO:0000313" key="9">
    <source>
        <dbReference type="EMBL" id="KRN47208.1"/>
    </source>
</evidence>
<dbReference type="SMART" id="SM00844">
    <property type="entry name" value="GA"/>
    <property type="match status" value="16"/>
</dbReference>
<dbReference type="InterPro" id="IPR009063">
    <property type="entry name" value="Ig/albumin-bd_sf"/>
</dbReference>
<feature type="compositionally biased region" description="Basic and acidic residues" evidence="6">
    <location>
        <begin position="2129"/>
        <end position="2265"/>
    </location>
</feature>
<dbReference type="Pfam" id="PF19258">
    <property type="entry name" value="KxYKxGKxW_sig"/>
    <property type="match status" value="1"/>
</dbReference>
<dbReference type="PROSITE" id="PS50847">
    <property type="entry name" value="GRAM_POS_ANCHORING"/>
    <property type="match status" value="1"/>
</dbReference>
<dbReference type="SUPFAM" id="SSF46997">
    <property type="entry name" value="Bacterial immunoglobulin/albumin-binding domains"/>
    <property type="match status" value="2"/>
</dbReference>
<feature type="region of interest" description="Disordered" evidence="6">
    <location>
        <begin position="2034"/>
        <end position="2053"/>
    </location>
</feature>
<evidence type="ECO:0000256" key="6">
    <source>
        <dbReference type="SAM" id="MobiDB-lite"/>
    </source>
</evidence>
<feature type="coiled-coil region" evidence="5">
    <location>
        <begin position="597"/>
        <end position="624"/>
    </location>
</feature>
<dbReference type="InterPro" id="IPR019931">
    <property type="entry name" value="LPXTG_anchor"/>
</dbReference>
<accession>A0A0R2H3Q8</accession>